<dbReference type="EC" id="2.6.1.52" evidence="12"/>
<dbReference type="HAMAP" id="MF_00160">
    <property type="entry name" value="SerC_aminotrans_5"/>
    <property type="match status" value="1"/>
</dbReference>
<feature type="modified residue" description="N6-(pyridoxal phosphate)lysine" evidence="12">
    <location>
        <position position="190"/>
    </location>
</feature>
<comment type="function">
    <text evidence="12">Catalyzes the reversible conversion of 3-phosphohydroxypyruvate to phosphoserine and of 3-hydroxy-2-oxo-4-phosphonooxybutanoate to phosphohydroxythreonine.</text>
</comment>
<dbReference type="Pfam" id="PF00266">
    <property type="entry name" value="Aminotran_5"/>
    <property type="match status" value="1"/>
</dbReference>
<gene>
    <name evidence="12" type="primary">serC</name>
    <name evidence="15" type="ORF">OC25_21405</name>
</gene>
<keyword evidence="4 12" id="KW-0032">Aminotransferase</keyword>
<dbReference type="InterPro" id="IPR020578">
    <property type="entry name" value="Aminotrans_V_PyrdxlP_BS"/>
</dbReference>
<dbReference type="FunFam" id="3.40.640.10:FF:000010">
    <property type="entry name" value="Phosphoserine aminotransferase"/>
    <property type="match status" value="1"/>
</dbReference>
<evidence type="ECO:0000256" key="11">
    <source>
        <dbReference type="ARBA" id="ARBA00049007"/>
    </source>
</evidence>
<dbReference type="Proteomes" id="UP000031246">
    <property type="component" value="Unassembled WGS sequence"/>
</dbReference>
<protein>
    <recommendedName>
        <fullName evidence="12">Phosphoserine aminotransferase</fullName>
        <ecNumber evidence="12">2.6.1.52</ecNumber>
    </recommendedName>
    <alternativeName>
        <fullName evidence="12">Phosphohydroxythreonine aminotransferase</fullName>
        <shortName evidence="12">PSAT</shortName>
    </alternativeName>
</protein>
<comment type="pathway">
    <text evidence="2 12 13">Amino-acid biosynthesis; L-serine biosynthesis; L-serine from 3-phospho-D-glycerate: step 2/3.</text>
</comment>
<dbReference type="PIRSF" id="PIRSF000525">
    <property type="entry name" value="SerC"/>
    <property type="match status" value="1"/>
</dbReference>
<dbReference type="Gene3D" id="3.40.640.10">
    <property type="entry name" value="Type I PLP-dependent aspartate aminotransferase-like (Major domain)"/>
    <property type="match status" value="1"/>
</dbReference>
<comment type="caution">
    <text evidence="12">Lacks conserved residue(s) required for the propagation of feature annotation.</text>
</comment>
<evidence type="ECO:0000256" key="4">
    <source>
        <dbReference type="ARBA" id="ARBA00022576"/>
    </source>
</evidence>
<comment type="catalytic activity">
    <reaction evidence="10 12">
        <text>4-(phosphooxy)-L-threonine + 2-oxoglutarate = (R)-3-hydroxy-2-oxo-4-phosphooxybutanoate + L-glutamate</text>
        <dbReference type="Rhea" id="RHEA:16573"/>
        <dbReference type="ChEBI" id="CHEBI:16810"/>
        <dbReference type="ChEBI" id="CHEBI:29985"/>
        <dbReference type="ChEBI" id="CHEBI:58452"/>
        <dbReference type="ChEBI" id="CHEBI:58538"/>
        <dbReference type="EC" id="2.6.1.52"/>
    </reaction>
</comment>
<name>A0A0C1D3A3_9SPHI</name>
<feature type="binding site" evidence="12">
    <location>
        <position position="99"/>
    </location>
    <ligand>
        <name>pyridoxal 5'-phosphate</name>
        <dbReference type="ChEBI" id="CHEBI:597326"/>
    </ligand>
</feature>
<comment type="subcellular location">
    <subcellularLocation>
        <location evidence="12">Cytoplasm</location>
    </subcellularLocation>
</comment>
<dbReference type="PANTHER" id="PTHR43247">
    <property type="entry name" value="PHOSPHOSERINE AMINOTRANSFERASE"/>
    <property type="match status" value="1"/>
</dbReference>
<comment type="subunit">
    <text evidence="12">Homodimer.</text>
</comment>
<dbReference type="InterPro" id="IPR000192">
    <property type="entry name" value="Aminotrans_V_dom"/>
</dbReference>
<evidence type="ECO:0000256" key="7">
    <source>
        <dbReference type="ARBA" id="ARBA00022898"/>
    </source>
</evidence>
<keyword evidence="5 12" id="KW-0028">Amino-acid biosynthesis</keyword>
<keyword evidence="9 12" id="KW-0718">Serine biosynthesis</keyword>
<evidence type="ECO:0000256" key="6">
    <source>
        <dbReference type="ARBA" id="ARBA00022679"/>
    </source>
</evidence>
<dbReference type="AlphaFoldDB" id="A0A0C1D3A3"/>
<dbReference type="NCBIfam" id="NF003764">
    <property type="entry name" value="PRK05355.1"/>
    <property type="match status" value="1"/>
</dbReference>
<dbReference type="GO" id="GO:0005737">
    <property type="term" value="C:cytoplasm"/>
    <property type="evidence" value="ECO:0007669"/>
    <property type="project" value="UniProtKB-SubCell"/>
</dbReference>
<keyword evidence="6 12" id="KW-0808">Transferase</keyword>
<evidence type="ECO:0000256" key="1">
    <source>
        <dbReference type="ARBA" id="ARBA00004915"/>
    </source>
</evidence>
<dbReference type="OrthoDB" id="9809412at2"/>
<comment type="catalytic activity">
    <reaction evidence="11 12 13">
        <text>O-phospho-L-serine + 2-oxoglutarate = 3-phosphooxypyruvate + L-glutamate</text>
        <dbReference type="Rhea" id="RHEA:14329"/>
        <dbReference type="ChEBI" id="CHEBI:16810"/>
        <dbReference type="ChEBI" id="CHEBI:18110"/>
        <dbReference type="ChEBI" id="CHEBI:29985"/>
        <dbReference type="ChEBI" id="CHEBI:57524"/>
        <dbReference type="EC" id="2.6.1.52"/>
    </reaction>
</comment>
<dbReference type="PANTHER" id="PTHR43247:SF1">
    <property type="entry name" value="PHOSPHOSERINE AMINOTRANSFERASE"/>
    <property type="match status" value="1"/>
</dbReference>
<evidence type="ECO:0000256" key="12">
    <source>
        <dbReference type="HAMAP-Rule" id="MF_00160"/>
    </source>
</evidence>
<comment type="pathway">
    <text evidence="1 12">Cofactor biosynthesis; pyridoxine 5'-phosphate biosynthesis; pyridoxine 5'-phosphate from D-erythrose 4-phosphate: step 3/5.</text>
</comment>
<dbReference type="UniPathway" id="UPA00244">
    <property type="reaction ID" value="UER00311"/>
</dbReference>
<evidence type="ECO:0000259" key="14">
    <source>
        <dbReference type="Pfam" id="PF00266"/>
    </source>
</evidence>
<evidence type="ECO:0000256" key="13">
    <source>
        <dbReference type="RuleBase" id="RU004505"/>
    </source>
</evidence>
<dbReference type="PROSITE" id="PS00595">
    <property type="entry name" value="AA_TRANSFER_CLASS_5"/>
    <property type="match status" value="1"/>
</dbReference>
<keyword evidence="8 12" id="KW-0664">Pyridoxine biosynthesis</keyword>
<feature type="binding site" evidence="12">
    <location>
        <position position="189"/>
    </location>
    <ligand>
        <name>pyridoxal 5'-phosphate</name>
        <dbReference type="ChEBI" id="CHEBI:597326"/>
    </ligand>
</feature>
<reference evidence="15 16" key="1">
    <citation type="submission" date="2014-10" db="EMBL/GenBank/DDBJ databases">
        <title>Pedobacter Kyungheensis.</title>
        <authorList>
            <person name="Anderson B.M."/>
            <person name="Newman J.D."/>
        </authorList>
    </citation>
    <scope>NUCLEOTIDE SEQUENCE [LARGE SCALE GENOMIC DNA]</scope>
    <source>
        <strain evidence="15 16">KACC 16221</strain>
    </source>
</reference>
<evidence type="ECO:0000256" key="9">
    <source>
        <dbReference type="ARBA" id="ARBA00023299"/>
    </source>
</evidence>
<proteinExistence type="inferred from homology"/>
<comment type="cofactor">
    <cofactor evidence="12">
        <name>pyridoxal 5'-phosphate</name>
        <dbReference type="ChEBI" id="CHEBI:597326"/>
    </cofactor>
    <text evidence="12">Binds 1 pyridoxal phosphate per subunit.</text>
</comment>
<dbReference type="GO" id="GO:0030170">
    <property type="term" value="F:pyridoxal phosphate binding"/>
    <property type="evidence" value="ECO:0007669"/>
    <property type="project" value="UniProtKB-UniRule"/>
</dbReference>
<dbReference type="GO" id="GO:0006564">
    <property type="term" value="P:L-serine biosynthetic process"/>
    <property type="evidence" value="ECO:0007669"/>
    <property type="project" value="UniProtKB-UniRule"/>
</dbReference>
<keyword evidence="12" id="KW-0963">Cytoplasm</keyword>
<evidence type="ECO:0000256" key="10">
    <source>
        <dbReference type="ARBA" id="ARBA00047630"/>
    </source>
</evidence>
<evidence type="ECO:0000256" key="2">
    <source>
        <dbReference type="ARBA" id="ARBA00005099"/>
    </source>
</evidence>
<dbReference type="SUPFAM" id="SSF53383">
    <property type="entry name" value="PLP-dependent transferases"/>
    <property type="match status" value="1"/>
</dbReference>
<feature type="binding site" evidence="12">
    <location>
        <begin position="73"/>
        <end position="74"/>
    </location>
    <ligand>
        <name>pyridoxal 5'-phosphate</name>
        <dbReference type="ChEBI" id="CHEBI:597326"/>
    </ligand>
</feature>
<sequence>MKHNFGAGPCILPQEVFKQAAQAVLDFNDGLSILEISHRTTEFEAVVAEADKLVKELLNVPSGYSVLFLQGGASLQFAMVPMNLLGDGQTASYLDSGVWASKALKEAKLVGNVNVVASSKDANYTFIPKDFEIPADSAYFHYTSNNTIYGTELFEAPKTTVPVVCDMSSDIMSRVIDVSQFDLIYAGAQKNVGPAGLTIVIVKDEILNKIDRKIPSMLNYQSHIDNGSMYNTPPVFSIYVALLNLRWLKSKGGVAEIEKENKQKAEALYREIDRNPLFKGTCAVEDRSKMNVCFVMENAELEKPFLKYAEEQGIVGIKGHRSVGGFRASMYNALPITSVHALIDAMQAFEEQQAKAN</sequence>
<dbReference type="NCBIfam" id="TIGR01364">
    <property type="entry name" value="serC_1"/>
    <property type="match status" value="1"/>
</dbReference>
<dbReference type="FunFam" id="3.90.1150.10:FF:000006">
    <property type="entry name" value="Phosphoserine aminotransferase"/>
    <property type="match status" value="1"/>
</dbReference>
<dbReference type="InterPro" id="IPR015421">
    <property type="entry name" value="PyrdxlP-dep_Trfase_major"/>
</dbReference>
<dbReference type="EMBL" id="JSYN01000029">
    <property type="protein sequence ID" value="KIA91436.1"/>
    <property type="molecule type" value="Genomic_DNA"/>
</dbReference>
<dbReference type="InterPro" id="IPR015424">
    <property type="entry name" value="PyrdxlP-dep_Trfase"/>
</dbReference>
<dbReference type="Gene3D" id="3.90.1150.10">
    <property type="entry name" value="Aspartate Aminotransferase, domain 1"/>
    <property type="match status" value="1"/>
</dbReference>
<dbReference type="RefSeq" id="WP_039480294.1">
    <property type="nucleotide sequence ID" value="NZ_JSYN01000029.1"/>
</dbReference>
<evidence type="ECO:0000313" key="16">
    <source>
        <dbReference type="Proteomes" id="UP000031246"/>
    </source>
</evidence>
<evidence type="ECO:0000313" key="15">
    <source>
        <dbReference type="EMBL" id="KIA91436.1"/>
    </source>
</evidence>
<feature type="binding site" evidence="12">
    <location>
        <position position="166"/>
    </location>
    <ligand>
        <name>pyridoxal 5'-phosphate</name>
        <dbReference type="ChEBI" id="CHEBI:597326"/>
    </ligand>
</feature>
<keyword evidence="16" id="KW-1185">Reference proteome</keyword>
<evidence type="ECO:0000256" key="8">
    <source>
        <dbReference type="ARBA" id="ARBA00023096"/>
    </source>
</evidence>
<organism evidence="15 16">
    <name type="scientific">Pedobacter kyungheensis</name>
    <dbReference type="NCBI Taxonomy" id="1069985"/>
    <lineage>
        <taxon>Bacteria</taxon>
        <taxon>Pseudomonadati</taxon>
        <taxon>Bacteroidota</taxon>
        <taxon>Sphingobacteriia</taxon>
        <taxon>Sphingobacteriales</taxon>
        <taxon>Sphingobacteriaceae</taxon>
        <taxon>Pedobacter</taxon>
    </lineage>
</organism>
<keyword evidence="7 12" id="KW-0663">Pyridoxal phosphate</keyword>
<evidence type="ECO:0000256" key="3">
    <source>
        <dbReference type="ARBA" id="ARBA00006904"/>
    </source>
</evidence>
<dbReference type="GO" id="GO:0004648">
    <property type="term" value="F:O-phospho-L-serine:2-oxoglutarate aminotransferase activity"/>
    <property type="evidence" value="ECO:0007669"/>
    <property type="project" value="UniProtKB-UniRule"/>
</dbReference>
<evidence type="ECO:0000256" key="5">
    <source>
        <dbReference type="ARBA" id="ARBA00022605"/>
    </source>
</evidence>
<feature type="binding site" evidence="12">
    <location>
        <position position="147"/>
    </location>
    <ligand>
        <name>pyridoxal 5'-phosphate</name>
        <dbReference type="ChEBI" id="CHEBI:597326"/>
    </ligand>
</feature>
<dbReference type="InterPro" id="IPR015422">
    <property type="entry name" value="PyrdxlP-dep_Trfase_small"/>
</dbReference>
<feature type="binding site" evidence="12">
    <location>
        <begin position="231"/>
        <end position="232"/>
    </location>
    <ligand>
        <name>pyridoxal 5'-phosphate</name>
        <dbReference type="ChEBI" id="CHEBI:597326"/>
    </ligand>
</feature>
<feature type="binding site" evidence="12">
    <location>
        <position position="39"/>
    </location>
    <ligand>
        <name>L-glutamate</name>
        <dbReference type="ChEBI" id="CHEBI:29985"/>
    </ligand>
</feature>
<comment type="caution">
    <text evidence="15">The sequence shown here is derived from an EMBL/GenBank/DDBJ whole genome shotgun (WGS) entry which is preliminary data.</text>
</comment>
<accession>A0A0C1D3A3</accession>
<feature type="domain" description="Aminotransferase class V" evidence="14">
    <location>
        <begin position="4"/>
        <end position="340"/>
    </location>
</feature>
<comment type="similarity">
    <text evidence="3 12">Belongs to the class-V pyridoxal-phosphate-dependent aminotransferase family. SerC subfamily.</text>
</comment>
<dbReference type="GO" id="GO:0008615">
    <property type="term" value="P:pyridoxine biosynthetic process"/>
    <property type="evidence" value="ECO:0007669"/>
    <property type="project" value="UniProtKB-UniRule"/>
</dbReference>
<dbReference type="InterPro" id="IPR022278">
    <property type="entry name" value="Pser_aminoTfrase"/>
</dbReference>
<dbReference type="UniPathway" id="UPA00135">
    <property type="reaction ID" value="UER00197"/>
</dbReference>